<reference evidence="1" key="2">
    <citation type="journal article" date="2021" name="PeerJ">
        <title>Extensive microbial diversity within the chicken gut microbiome revealed by metagenomics and culture.</title>
        <authorList>
            <person name="Gilroy R."/>
            <person name="Ravi A."/>
            <person name="Getino M."/>
            <person name="Pursley I."/>
            <person name="Horton D.L."/>
            <person name="Alikhan N.F."/>
            <person name="Baker D."/>
            <person name="Gharbi K."/>
            <person name="Hall N."/>
            <person name="Watson M."/>
            <person name="Adriaenssens E.M."/>
            <person name="Foster-Nyarko E."/>
            <person name="Jarju S."/>
            <person name="Secka A."/>
            <person name="Antonio M."/>
            <person name="Oren A."/>
            <person name="Chaudhuri R.R."/>
            <person name="La Ragione R."/>
            <person name="Hildebrand F."/>
            <person name="Pallen M.J."/>
        </authorList>
    </citation>
    <scope>NUCLEOTIDE SEQUENCE</scope>
    <source>
        <strain evidence="1">ChiHjej12B11-7776</strain>
    </source>
</reference>
<evidence type="ECO:0000313" key="2">
    <source>
        <dbReference type="Proteomes" id="UP000886852"/>
    </source>
</evidence>
<sequence>MKIFVFDDGVGIFATLCKLKYSVAADYTAYILDEQFPLGEKSPSQLSAIAADCCKKAFSLGAEGVVLSSAALSCCSRGGENVFRCDPPVVHASAYTASKVLVCGETAAVNAAGRFAGVIPLPMPRFPLLAEQGASRSDVAGYVSQCAEPLCGAFDCIALAGSSLSLYKSCFCSVFPNLHVFDSLDGVTRRIRKKYKKCVNDESTVQLVSQSGADVSQKYRFFMEELLNAY</sequence>
<protein>
    <recommendedName>
        <fullName evidence="3">Glutamate racemase</fullName>
    </recommendedName>
</protein>
<gene>
    <name evidence="1" type="ORF">IAC72_00915</name>
</gene>
<name>A0A9D1SP35_9BACT</name>
<accession>A0A9D1SP35</accession>
<dbReference type="GO" id="GO:0016855">
    <property type="term" value="F:racemase and epimerase activity, acting on amino acids and derivatives"/>
    <property type="evidence" value="ECO:0007669"/>
    <property type="project" value="InterPro"/>
</dbReference>
<reference evidence="1" key="1">
    <citation type="submission" date="2020-10" db="EMBL/GenBank/DDBJ databases">
        <authorList>
            <person name="Gilroy R."/>
        </authorList>
    </citation>
    <scope>NUCLEOTIDE SEQUENCE</scope>
    <source>
        <strain evidence="1">ChiHjej12B11-7776</strain>
    </source>
</reference>
<evidence type="ECO:0000313" key="1">
    <source>
        <dbReference type="EMBL" id="HIU90563.1"/>
    </source>
</evidence>
<dbReference type="Proteomes" id="UP000886852">
    <property type="component" value="Unassembled WGS sequence"/>
</dbReference>
<dbReference type="Gene3D" id="3.40.50.1860">
    <property type="match status" value="2"/>
</dbReference>
<dbReference type="AlphaFoldDB" id="A0A9D1SP35"/>
<organism evidence="1 2">
    <name type="scientific">Candidatus Fimimonas merdipullorum</name>
    <dbReference type="NCBI Taxonomy" id="2840822"/>
    <lineage>
        <taxon>Bacteria</taxon>
        <taxon>Pseudomonadati</taxon>
        <taxon>Myxococcota</taxon>
        <taxon>Myxococcia</taxon>
        <taxon>Myxococcales</taxon>
        <taxon>Cystobacterineae</taxon>
        <taxon>Myxococcaceae</taxon>
        <taxon>Myxococcaceae incertae sedis</taxon>
        <taxon>Candidatus Fimimonas</taxon>
    </lineage>
</organism>
<dbReference type="InterPro" id="IPR001920">
    <property type="entry name" value="Asp/Glu_race"/>
</dbReference>
<proteinExistence type="predicted"/>
<dbReference type="EMBL" id="DVOC01000018">
    <property type="protein sequence ID" value="HIU90563.1"/>
    <property type="molecule type" value="Genomic_DNA"/>
</dbReference>
<evidence type="ECO:0008006" key="3">
    <source>
        <dbReference type="Google" id="ProtNLM"/>
    </source>
</evidence>
<comment type="caution">
    <text evidence="1">The sequence shown here is derived from an EMBL/GenBank/DDBJ whole genome shotgun (WGS) entry which is preliminary data.</text>
</comment>